<organism evidence="3 4">
    <name type="scientific">Microlunatus sagamiharensis</name>
    <dbReference type="NCBI Taxonomy" id="546874"/>
    <lineage>
        <taxon>Bacteria</taxon>
        <taxon>Bacillati</taxon>
        <taxon>Actinomycetota</taxon>
        <taxon>Actinomycetes</taxon>
        <taxon>Propionibacteriales</taxon>
        <taxon>Propionibacteriaceae</taxon>
        <taxon>Microlunatus</taxon>
    </lineage>
</organism>
<dbReference type="Gene3D" id="3.40.50.10320">
    <property type="entry name" value="LmbE-like"/>
    <property type="match status" value="1"/>
</dbReference>
<accession>A0A1H2LK64</accession>
<reference evidence="4" key="1">
    <citation type="submission" date="2016-10" db="EMBL/GenBank/DDBJ databases">
        <authorList>
            <person name="Varghese N."/>
            <person name="Submissions S."/>
        </authorList>
    </citation>
    <scope>NUCLEOTIDE SEQUENCE [LARGE SCALE GENOMIC DNA]</scope>
    <source>
        <strain evidence="4">DSM 21743</strain>
    </source>
</reference>
<dbReference type="OrthoDB" id="116799at2"/>
<dbReference type="InterPro" id="IPR024078">
    <property type="entry name" value="LmbE-like_dom_sf"/>
</dbReference>
<protein>
    <submittedName>
        <fullName evidence="3">GlcNAc-PI de-N-acetylase</fullName>
    </submittedName>
</protein>
<dbReference type="Proteomes" id="UP000198825">
    <property type="component" value="Chromosome I"/>
</dbReference>
<evidence type="ECO:0000313" key="4">
    <source>
        <dbReference type="Proteomes" id="UP000198825"/>
    </source>
</evidence>
<dbReference type="SUPFAM" id="SSF102588">
    <property type="entry name" value="LmbE-like"/>
    <property type="match status" value="1"/>
</dbReference>
<sequence length="279" mass="29230">MRRRRDERLAPPRDPAAPSGPDATVVTGSGHHVDVWRRRAAASPQVDVAALRDLVGEGAELLIFSAHPDDETIGAGRLLAAWRRSGARAAAVLATAGEACVDHVGARPPGLVARRLAEWAAALAVLDVEPGETYGLPDSGLEDVQHSLDTAVATTLAATLAQGGPAGRLVLLAPHPLDPHPDHQAVGRAVAAAGARAGVPVWHFGVWLTYWGDPATDLGGRLVRVRAEEADDRAWRDAVDCFESQTAPLAEGWGAVVPPEMLAHHDQQLLVLPAEGPAA</sequence>
<dbReference type="EMBL" id="LT629799">
    <property type="protein sequence ID" value="SDU81319.1"/>
    <property type="molecule type" value="Genomic_DNA"/>
</dbReference>
<dbReference type="AlphaFoldDB" id="A0A1H2LK64"/>
<evidence type="ECO:0000256" key="2">
    <source>
        <dbReference type="SAM" id="MobiDB-lite"/>
    </source>
</evidence>
<dbReference type="RefSeq" id="WP_091072869.1">
    <property type="nucleotide sequence ID" value="NZ_LT629799.1"/>
</dbReference>
<keyword evidence="4" id="KW-1185">Reference proteome</keyword>
<dbReference type="InterPro" id="IPR003737">
    <property type="entry name" value="GlcNAc_PI_deacetylase-related"/>
</dbReference>
<proteinExistence type="predicted"/>
<dbReference type="STRING" id="546874.SAMN04488544_0369"/>
<dbReference type="PANTHER" id="PTHR12993:SF29">
    <property type="entry name" value="BLR3841 PROTEIN"/>
    <property type="match status" value="1"/>
</dbReference>
<gene>
    <name evidence="3" type="ORF">SAMN04488544_0369</name>
</gene>
<dbReference type="PANTHER" id="PTHR12993">
    <property type="entry name" value="N-ACETYLGLUCOSAMINYL-PHOSPHATIDYLINOSITOL DE-N-ACETYLASE-RELATED"/>
    <property type="match status" value="1"/>
</dbReference>
<dbReference type="GO" id="GO:0016811">
    <property type="term" value="F:hydrolase activity, acting on carbon-nitrogen (but not peptide) bonds, in linear amides"/>
    <property type="evidence" value="ECO:0007669"/>
    <property type="project" value="TreeGrafter"/>
</dbReference>
<feature type="region of interest" description="Disordered" evidence="2">
    <location>
        <begin position="1"/>
        <end position="25"/>
    </location>
</feature>
<feature type="compositionally biased region" description="Basic and acidic residues" evidence="2">
    <location>
        <begin position="1"/>
        <end position="11"/>
    </location>
</feature>
<keyword evidence="1" id="KW-0862">Zinc</keyword>
<name>A0A1H2LK64_9ACTN</name>
<dbReference type="GO" id="GO:0016137">
    <property type="term" value="P:glycoside metabolic process"/>
    <property type="evidence" value="ECO:0007669"/>
    <property type="project" value="UniProtKB-ARBA"/>
</dbReference>
<evidence type="ECO:0000256" key="1">
    <source>
        <dbReference type="ARBA" id="ARBA00022833"/>
    </source>
</evidence>
<evidence type="ECO:0000313" key="3">
    <source>
        <dbReference type="EMBL" id="SDU81319.1"/>
    </source>
</evidence>
<dbReference type="Pfam" id="PF02585">
    <property type="entry name" value="PIG-L"/>
    <property type="match status" value="1"/>
</dbReference>